<dbReference type="Proteomes" id="UP000323946">
    <property type="component" value="Unassembled WGS sequence"/>
</dbReference>
<feature type="domain" description="Amidohydrolase-related" evidence="1">
    <location>
        <begin position="6"/>
        <end position="256"/>
    </location>
</feature>
<keyword evidence="2" id="KW-0378">Hydrolase</keyword>
<dbReference type="Gene3D" id="3.20.20.140">
    <property type="entry name" value="Metal-dependent hydrolases"/>
    <property type="match status" value="1"/>
</dbReference>
<dbReference type="SMR" id="A0A5M7BN36"/>
<organism evidence="2 3">
    <name type="scientific">Saccharopolyspora hirsuta</name>
    <dbReference type="NCBI Taxonomy" id="1837"/>
    <lineage>
        <taxon>Bacteria</taxon>
        <taxon>Bacillati</taxon>
        <taxon>Actinomycetota</taxon>
        <taxon>Actinomycetes</taxon>
        <taxon>Pseudonocardiales</taxon>
        <taxon>Pseudonocardiaceae</taxon>
        <taxon>Saccharopolyspora</taxon>
    </lineage>
</organism>
<dbReference type="PANTHER" id="PTHR35563:SF2">
    <property type="entry name" value="BARREL METAL-DEPENDENT HYDROLASE, PUTATIVE (AFU_ORTHOLOGUE AFUA_1G16240)-RELATED"/>
    <property type="match status" value="1"/>
</dbReference>
<keyword evidence="3" id="KW-1185">Reference proteome</keyword>
<reference evidence="2 3" key="1">
    <citation type="submission" date="2019-09" db="EMBL/GenBank/DDBJ databases">
        <title>Draft genome sequence of the thermophilic Saccharopolyspora hirsuta VKM Ac-666T.</title>
        <authorList>
            <person name="Lobastova T.G."/>
            <person name="Fokina V."/>
            <person name="Bragin E.Y."/>
            <person name="Shtratnikova V.Y."/>
            <person name="Starodumova I.P."/>
            <person name="Tarlachkov S.V."/>
            <person name="Donova M.V."/>
        </authorList>
    </citation>
    <scope>NUCLEOTIDE SEQUENCE [LARGE SCALE GENOMIC DNA]</scope>
    <source>
        <strain evidence="2 3">VKM Ac-666</strain>
    </source>
</reference>
<evidence type="ECO:0000259" key="1">
    <source>
        <dbReference type="Pfam" id="PF04909"/>
    </source>
</evidence>
<proteinExistence type="predicted"/>
<dbReference type="InterPro" id="IPR006680">
    <property type="entry name" value="Amidohydro-rel"/>
</dbReference>
<dbReference type="GO" id="GO:0016787">
    <property type="term" value="F:hydrolase activity"/>
    <property type="evidence" value="ECO:0007669"/>
    <property type="project" value="UniProtKB-KW"/>
</dbReference>
<dbReference type="PANTHER" id="PTHR35563">
    <property type="entry name" value="BARREL METAL-DEPENDENT HYDROLASE, PUTATIVE (AFU_ORTHOLOGUE AFUA_1G16240)-RELATED"/>
    <property type="match status" value="1"/>
</dbReference>
<comment type="caution">
    <text evidence="2">The sequence shown here is derived from an EMBL/GenBank/DDBJ whole genome shotgun (WGS) entry which is preliminary data.</text>
</comment>
<dbReference type="AlphaFoldDB" id="A0A5M7BN36"/>
<name>A0A5M7BN36_SACHI</name>
<dbReference type="SUPFAM" id="SSF51556">
    <property type="entry name" value="Metallo-dependent hydrolases"/>
    <property type="match status" value="1"/>
</dbReference>
<evidence type="ECO:0000313" key="2">
    <source>
        <dbReference type="EMBL" id="KAA5831222.1"/>
    </source>
</evidence>
<dbReference type="OrthoDB" id="5450317at2"/>
<accession>A0A5M7BN36</accession>
<dbReference type="RefSeq" id="WP_150068431.1">
    <property type="nucleotide sequence ID" value="NZ_VWPH01000009.1"/>
</dbReference>
<gene>
    <name evidence="2" type="ORF">F1721_20990</name>
</gene>
<dbReference type="InterPro" id="IPR032466">
    <property type="entry name" value="Metal_Hydrolase"/>
</dbReference>
<sequence>MLASTDTHAHVFHRGLPLAAQRRYAPEYDAPLADYLARLDDHDIARGVLVQPSFLGTDNSYLLECVAQQPDRLRAVVVLDPAVLGVDELDRLHRAGVRGIRLNLIGADVPAMAAWEPFAERMAKLGVHLEIQACGPQWAQLAPTLRDWPGQVVIDHVGLPQGPADPGREVVRELAGRANVWVKISGPYRSPNGLASAVAAELVAAVGAERLLWGSDWPWTRHERGRSFDELLSWGRALLGAGFQQVLQDNPARLLDWC</sequence>
<evidence type="ECO:0000313" key="3">
    <source>
        <dbReference type="Proteomes" id="UP000323946"/>
    </source>
</evidence>
<dbReference type="InterPro" id="IPR052358">
    <property type="entry name" value="Aro_Compnd_Degr_Hydrolases"/>
</dbReference>
<protein>
    <submittedName>
        <fullName evidence="2">Amidohydrolase family protein</fullName>
    </submittedName>
</protein>
<dbReference type="Pfam" id="PF04909">
    <property type="entry name" value="Amidohydro_2"/>
    <property type="match status" value="1"/>
</dbReference>
<dbReference type="EMBL" id="VWPH01000009">
    <property type="protein sequence ID" value="KAA5831222.1"/>
    <property type="molecule type" value="Genomic_DNA"/>
</dbReference>